<name>A0ABQ7SN04_PHRPL</name>
<gene>
    <name evidence="2" type="ORF">JD844_018101</name>
</gene>
<organism evidence="2 3">
    <name type="scientific">Phrynosoma platyrhinos</name>
    <name type="common">Desert horned lizard</name>
    <dbReference type="NCBI Taxonomy" id="52577"/>
    <lineage>
        <taxon>Eukaryota</taxon>
        <taxon>Metazoa</taxon>
        <taxon>Chordata</taxon>
        <taxon>Craniata</taxon>
        <taxon>Vertebrata</taxon>
        <taxon>Euteleostomi</taxon>
        <taxon>Lepidosauria</taxon>
        <taxon>Squamata</taxon>
        <taxon>Bifurcata</taxon>
        <taxon>Unidentata</taxon>
        <taxon>Episquamata</taxon>
        <taxon>Toxicofera</taxon>
        <taxon>Iguania</taxon>
        <taxon>Phrynosomatidae</taxon>
        <taxon>Phrynosomatinae</taxon>
        <taxon>Phrynosoma</taxon>
    </lineage>
</organism>
<dbReference type="InterPro" id="IPR038800">
    <property type="entry name" value="CCDC17"/>
</dbReference>
<evidence type="ECO:0000256" key="1">
    <source>
        <dbReference type="SAM" id="MobiDB-lite"/>
    </source>
</evidence>
<feature type="compositionally biased region" description="Polar residues" evidence="1">
    <location>
        <begin position="144"/>
        <end position="165"/>
    </location>
</feature>
<evidence type="ECO:0000313" key="2">
    <source>
        <dbReference type="EMBL" id="KAH0618692.1"/>
    </source>
</evidence>
<accession>A0ABQ7SN04</accession>
<dbReference type="Proteomes" id="UP000826234">
    <property type="component" value="Unassembled WGS sequence"/>
</dbReference>
<sequence length="191" mass="20962">MGQSSQYVMDGQRGCCAILAARQPVPRILPSTSIDLVTELQASGGFDAYGLEIQNLAPRGWAKIKVFDQLHQVMSGRWKVPIRVLPVKPGLTVEQMNGVPQAGKAELYLRLVNARDAEMQSMAEIHPGNASLYKYPPTVCNSTAPSTDFPSTQRSFHPVSTNLSFSVPPYTGFVDPPPSQEQPLQHQSNER</sequence>
<feature type="region of interest" description="Disordered" evidence="1">
    <location>
        <begin position="144"/>
        <end position="191"/>
    </location>
</feature>
<keyword evidence="3" id="KW-1185">Reference proteome</keyword>
<protein>
    <submittedName>
        <fullName evidence="2">Uncharacterized protein</fullName>
    </submittedName>
</protein>
<dbReference type="PANTHER" id="PTHR33820:SF4">
    <property type="entry name" value="COILED-COIL DOMAIN-CONTAINING PROTEIN 17"/>
    <property type="match status" value="1"/>
</dbReference>
<dbReference type="PANTHER" id="PTHR33820">
    <property type="entry name" value="COILED-COIL DOMAIN-CONTAINING PROTEIN 17"/>
    <property type="match status" value="1"/>
</dbReference>
<reference evidence="2 3" key="1">
    <citation type="journal article" date="2022" name="Gigascience">
        <title>A chromosome-level genome assembly and annotation of the desert horned lizard, Phrynosoma platyrhinos, provides insight into chromosomal rearrangements among reptiles.</title>
        <authorList>
            <person name="Koochekian N."/>
            <person name="Ascanio A."/>
            <person name="Farleigh K."/>
            <person name="Card D.C."/>
            <person name="Schield D.R."/>
            <person name="Castoe T.A."/>
            <person name="Jezkova T."/>
        </authorList>
    </citation>
    <scope>NUCLEOTIDE SEQUENCE [LARGE SCALE GENOMIC DNA]</scope>
    <source>
        <strain evidence="2">NK-2021</strain>
    </source>
</reference>
<dbReference type="EMBL" id="JAIPUX010005289">
    <property type="protein sequence ID" value="KAH0618692.1"/>
    <property type="molecule type" value="Genomic_DNA"/>
</dbReference>
<evidence type="ECO:0000313" key="3">
    <source>
        <dbReference type="Proteomes" id="UP000826234"/>
    </source>
</evidence>
<feature type="compositionally biased region" description="Polar residues" evidence="1">
    <location>
        <begin position="181"/>
        <end position="191"/>
    </location>
</feature>
<comment type="caution">
    <text evidence="2">The sequence shown here is derived from an EMBL/GenBank/DDBJ whole genome shotgun (WGS) entry which is preliminary data.</text>
</comment>
<proteinExistence type="predicted"/>